<dbReference type="PANTHER" id="PTHR18964:SF149">
    <property type="entry name" value="BIFUNCTIONAL UDP-N-ACETYLGLUCOSAMINE 2-EPIMERASE_N-ACETYLMANNOSAMINE KINASE"/>
    <property type="match status" value="1"/>
</dbReference>
<sequence>MPDTTTRPRPAAEPHRIAPHGADQLPSVVLDSYNVEITDDDGFVGDRASRRAFRAIVERWRKPLRALGEDPFGDAPSDKLSKKSLDDLLAAGDAEAAGVVHSAIEEFAQELATVTRRFLKLKAWRDTERIVVGGGFRASRVGELAIGRAAVLLKAEKIKIDFDMIRHDPDEAGLIGALHLAPAWIFEGHDAVLAVDIGGTNIRAGVVRPNLKKAPDLSRAAVERFELWRHGDEKLGRNEAVDRLTDMLKRLINRAEKDGLRLAPFVGIGCPGMIEPDGAIDRGAQNLPGNWESPRFNLPAALHKAIPRIGGHEAAILMHNDAVVQGLSQTPHMQDVDRWGVFTIGTGLGNARFTNRTRD</sequence>
<accession>A0ABT5JG73</accession>
<evidence type="ECO:0000256" key="1">
    <source>
        <dbReference type="ARBA" id="ARBA00006479"/>
    </source>
</evidence>
<keyword evidence="4" id="KW-1185">Reference proteome</keyword>
<name>A0ABT5JG73_RHOTP</name>
<dbReference type="SUPFAM" id="SSF53067">
    <property type="entry name" value="Actin-like ATPase domain"/>
    <property type="match status" value="1"/>
</dbReference>
<organism evidence="3 4">
    <name type="scientific">Rhodoplanes tepidamans</name>
    <name type="common">Rhodoplanes cryptolactis</name>
    <dbReference type="NCBI Taxonomy" id="200616"/>
    <lineage>
        <taxon>Bacteria</taxon>
        <taxon>Pseudomonadati</taxon>
        <taxon>Pseudomonadota</taxon>
        <taxon>Alphaproteobacteria</taxon>
        <taxon>Hyphomicrobiales</taxon>
        <taxon>Nitrobacteraceae</taxon>
        <taxon>Rhodoplanes</taxon>
    </lineage>
</organism>
<feature type="region of interest" description="Disordered" evidence="2">
    <location>
        <begin position="1"/>
        <end position="24"/>
    </location>
</feature>
<dbReference type="EMBL" id="JAQQLI010000045">
    <property type="protein sequence ID" value="MDC7788483.1"/>
    <property type="molecule type" value="Genomic_DNA"/>
</dbReference>
<gene>
    <name evidence="3" type="ORF">PQJ73_22560</name>
</gene>
<evidence type="ECO:0000313" key="3">
    <source>
        <dbReference type="EMBL" id="MDC7788483.1"/>
    </source>
</evidence>
<dbReference type="PANTHER" id="PTHR18964">
    <property type="entry name" value="ROK (REPRESSOR, ORF, KINASE) FAMILY"/>
    <property type="match status" value="1"/>
</dbReference>
<protein>
    <submittedName>
        <fullName evidence="3">ROK family protein</fullName>
    </submittedName>
</protein>
<reference evidence="3" key="1">
    <citation type="journal article" date="2023" name="Microbiol Resour">
        <title>Genome Sequences of Rhodoplanes serenus and Two Thermotolerant Strains, Rhodoplanes tepidamans and 'Rhodoplanes cryptolactis,' Further Refine the Genus.</title>
        <authorList>
            <person name="Rayyan A.A."/>
            <person name="Kyndt J.A."/>
        </authorList>
    </citation>
    <scope>NUCLEOTIDE SEQUENCE</scope>
    <source>
        <strain evidence="3">DSM 9987</strain>
    </source>
</reference>
<dbReference type="Gene3D" id="3.30.420.40">
    <property type="match status" value="1"/>
</dbReference>
<dbReference type="InterPro" id="IPR043129">
    <property type="entry name" value="ATPase_NBD"/>
</dbReference>
<dbReference type="InterPro" id="IPR000600">
    <property type="entry name" value="ROK"/>
</dbReference>
<dbReference type="RefSeq" id="WP_272779319.1">
    <property type="nucleotide sequence ID" value="NZ_JAQQLI010000045.1"/>
</dbReference>
<evidence type="ECO:0000313" key="4">
    <source>
        <dbReference type="Proteomes" id="UP001165652"/>
    </source>
</evidence>
<dbReference type="Proteomes" id="UP001165652">
    <property type="component" value="Unassembled WGS sequence"/>
</dbReference>
<comment type="caution">
    <text evidence="3">The sequence shown here is derived from an EMBL/GenBank/DDBJ whole genome shotgun (WGS) entry which is preliminary data.</text>
</comment>
<evidence type="ECO:0000256" key="2">
    <source>
        <dbReference type="SAM" id="MobiDB-lite"/>
    </source>
</evidence>
<comment type="similarity">
    <text evidence="1">Belongs to the ROK (NagC/XylR) family.</text>
</comment>
<proteinExistence type="inferred from homology"/>
<reference evidence="3" key="2">
    <citation type="submission" date="2023-02" db="EMBL/GenBank/DDBJ databases">
        <authorList>
            <person name="Rayyan A."/>
            <person name="Meyer T."/>
            <person name="Kyndt J.A."/>
        </authorList>
    </citation>
    <scope>NUCLEOTIDE SEQUENCE</scope>
    <source>
        <strain evidence="3">DSM 9987</strain>
    </source>
</reference>